<feature type="repeat" description="ANK" evidence="3">
    <location>
        <begin position="522"/>
        <end position="554"/>
    </location>
</feature>
<dbReference type="Pfam" id="PF00023">
    <property type="entry name" value="Ank"/>
    <property type="match status" value="2"/>
</dbReference>
<dbReference type="InterPro" id="IPR036770">
    <property type="entry name" value="Ankyrin_rpt-contain_sf"/>
</dbReference>
<accession>A0AA36HQ76</accession>
<evidence type="ECO:0000256" key="2">
    <source>
        <dbReference type="ARBA" id="ARBA00023043"/>
    </source>
</evidence>
<protein>
    <submittedName>
        <fullName evidence="4">Uncharacterized protein</fullName>
    </submittedName>
</protein>
<dbReference type="InterPro" id="IPR002110">
    <property type="entry name" value="Ankyrin_rpt"/>
</dbReference>
<dbReference type="SMART" id="SM00248">
    <property type="entry name" value="ANK"/>
    <property type="match status" value="5"/>
</dbReference>
<comment type="caution">
    <text evidence="4">The sequence shown here is derived from an EMBL/GenBank/DDBJ whole genome shotgun (WGS) entry which is preliminary data.</text>
</comment>
<dbReference type="PANTHER" id="PTHR24126">
    <property type="entry name" value="ANKYRIN REPEAT, PH AND SEC7 DOMAIN CONTAINING PROTEIN SECG-RELATED"/>
    <property type="match status" value="1"/>
</dbReference>
<dbReference type="PROSITE" id="PS50297">
    <property type="entry name" value="ANK_REP_REGION"/>
    <property type="match status" value="1"/>
</dbReference>
<proteinExistence type="predicted"/>
<reference evidence="4" key="1">
    <citation type="submission" date="2023-08" db="EMBL/GenBank/DDBJ databases">
        <authorList>
            <person name="Chen Y."/>
            <person name="Shah S."/>
            <person name="Dougan E. K."/>
            <person name="Thang M."/>
            <person name="Chan C."/>
        </authorList>
    </citation>
    <scope>NUCLEOTIDE SEQUENCE</scope>
</reference>
<dbReference type="Proteomes" id="UP001178507">
    <property type="component" value="Unassembled WGS sequence"/>
</dbReference>
<keyword evidence="1" id="KW-0677">Repeat</keyword>
<name>A0AA36HQ76_9DINO</name>
<sequence>MGNCCEAMGWLDDAGHVQLVHQRFFPMYVVKVADFLKMEGEPEPHQALREQGLLHEWQPGMFVIFVSHQWLAAASPDPKGQQLAVLRTALRDITAGIMRVEEDLPSYDGNKTLPGKVLQKITTGYLFLDWFAIPQLTARVAGVNETSTQSDAAKAVQSIPAYVEASDLFVALVPSLTHQDTLQNCNYGSWLSRGWCRAELWCRLLSNRKDTSVILVFSSKNAEFMFPLEWQRASIAEGKFTVEADRECVTKLGEMALAGKLRHLQAAGPLSHYRFYLARRAKMLQETPQQLDLRGFLEHFAFPNLQAAVQDEGGMNGLLCAVCIGNIPMIRLLVEHKADVNCRLRGLGDFGYFDSQTPIMTALKTYQESSVVSTLIELRADVHAESRVGYTCGMLARLPEHVHALAEAKAELSGTNAICGAAAHAGVATVRAMLQCRSDPNIHTAAGRDGRESPLHSLALLGRGNPEAADIARLLLANRADANLPTIATGRLYLTAMLAQGLTSLWGMENCSNIIRLLASYPGITPLGCAALTGHSELVELLLEADADPLSNQRGDSPEDLARMSGHLDLLPMLQTFRV</sequence>
<dbReference type="PANTHER" id="PTHR24126:SF14">
    <property type="entry name" value="ANK_REP_REGION DOMAIN-CONTAINING PROTEIN"/>
    <property type="match status" value="1"/>
</dbReference>
<gene>
    <name evidence="4" type="ORF">EVOR1521_LOCUS2401</name>
</gene>
<evidence type="ECO:0000256" key="1">
    <source>
        <dbReference type="ARBA" id="ARBA00022737"/>
    </source>
</evidence>
<dbReference type="Gene3D" id="1.25.40.20">
    <property type="entry name" value="Ankyrin repeat-containing domain"/>
    <property type="match status" value="2"/>
</dbReference>
<evidence type="ECO:0000313" key="5">
    <source>
        <dbReference type="Proteomes" id="UP001178507"/>
    </source>
</evidence>
<keyword evidence="2 3" id="KW-0040">ANK repeat</keyword>
<dbReference type="EMBL" id="CAUJNA010000125">
    <property type="protein sequence ID" value="CAJ1372288.1"/>
    <property type="molecule type" value="Genomic_DNA"/>
</dbReference>
<evidence type="ECO:0000256" key="3">
    <source>
        <dbReference type="PROSITE-ProRule" id="PRU00023"/>
    </source>
</evidence>
<keyword evidence="5" id="KW-1185">Reference proteome</keyword>
<dbReference type="SUPFAM" id="SSF48403">
    <property type="entry name" value="Ankyrin repeat"/>
    <property type="match status" value="1"/>
</dbReference>
<organism evidence="4 5">
    <name type="scientific">Effrenium voratum</name>
    <dbReference type="NCBI Taxonomy" id="2562239"/>
    <lineage>
        <taxon>Eukaryota</taxon>
        <taxon>Sar</taxon>
        <taxon>Alveolata</taxon>
        <taxon>Dinophyceae</taxon>
        <taxon>Suessiales</taxon>
        <taxon>Symbiodiniaceae</taxon>
        <taxon>Effrenium</taxon>
    </lineage>
</organism>
<evidence type="ECO:0000313" key="4">
    <source>
        <dbReference type="EMBL" id="CAJ1372288.1"/>
    </source>
</evidence>
<dbReference type="PROSITE" id="PS50088">
    <property type="entry name" value="ANK_REPEAT"/>
    <property type="match status" value="1"/>
</dbReference>
<dbReference type="AlphaFoldDB" id="A0AA36HQ76"/>